<protein>
    <submittedName>
        <fullName evidence="1">Uncharacterized protein</fullName>
    </submittedName>
</protein>
<dbReference type="EMBL" id="JABEZW010000004">
    <property type="protein sequence ID" value="MBA0764311.1"/>
    <property type="molecule type" value="Genomic_DNA"/>
</dbReference>
<comment type="caution">
    <text evidence="1">The sequence shown here is derived from an EMBL/GenBank/DDBJ whole genome shotgun (WGS) entry which is preliminary data.</text>
</comment>
<organism evidence="1 2">
    <name type="scientific">Gossypium trilobum</name>
    <dbReference type="NCBI Taxonomy" id="34281"/>
    <lineage>
        <taxon>Eukaryota</taxon>
        <taxon>Viridiplantae</taxon>
        <taxon>Streptophyta</taxon>
        <taxon>Embryophyta</taxon>
        <taxon>Tracheophyta</taxon>
        <taxon>Spermatophyta</taxon>
        <taxon>Magnoliopsida</taxon>
        <taxon>eudicotyledons</taxon>
        <taxon>Gunneridae</taxon>
        <taxon>Pentapetalae</taxon>
        <taxon>rosids</taxon>
        <taxon>malvids</taxon>
        <taxon>Malvales</taxon>
        <taxon>Malvaceae</taxon>
        <taxon>Malvoideae</taxon>
        <taxon>Gossypium</taxon>
    </lineage>
</organism>
<dbReference type="AlphaFoldDB" id="A0A7J9DUE5"/>
<keyword evidence="2" id="KW-1185">Reference proteome</keyword>
<sequence>MLSQFALPHIMGWDRLTNQSPKGIKGSPSK</sequence>
<reference evidence="1 2" key="1">
    <citation type="journal article" date="2019" name="Genome Biol. Evol.">
        <title>Insights into the evolution of the New World diploid cottons (Gossypium, subgenus Houzingenia) based on genome sequencing.</title>
        <authorList>
            <person name="Grover C.E."/>
            <person name="Arick M.A. 2nd"/>
            <person name="Thrash A."/>
            <person name="Conover J.L."/>
            <person name="Sanders W.S."/>
            <person name="Peterson D.G."/>
            <person name="Frelichowski J.E."/>
            <person name="Scheffler J.A."/>
            <person name="Scheffler B.E."/>
            <person name="Wendel J.F."/>
        </authorList>
    </citation>
    <scope>NUCLEOTIDE SEQUENCE [LARGE SCALE GENOMIC DNA]</scope>
    <source>
        <strain evidence="1">8</strain>
        <tissue evidence="1">Leaf</tissue>
    </source>
</reference>
<dbReference type="Proteomes" id="UP000593568">
    <property type="component" value="Unassembled WGS sequence"/>
</dbReference>
<name>A0A7J9DUE5_9ROSI</name>
<gene>
    <name evidence="1" type="ORF">Gotri_013667</name>
</gene>
<feature type="non-terminal residue" evidence="1">
    <location>
        <position position="30"/>
    </location>
</feature>
<evidence type="ECO:0000313" key="1">
    <source>
        <dbReference type="EMBL" id="MBA0764311.1"/>
    </source>
</evidence>
<accession>A0A7J9DUE5</accession>
<proteinExistence type="predicted"/>
<evidence type="ECO:0000313" key="2">
    <source>
        <dbReference type="Proteomes" id="UP000593568"/>
    </source>
</evidence>